<protein>
    <submittedName>
        <fullName evidence="1">Uncharacterized protein</fullName>
    </submittedName>
</protein>
<reference evidence="2" key="1">
    <citation type="journal article" date="2023" name="Front. Plant Sci.">
        <title>Chromosomal-level genome assembly of Melastoma candidum provides insights into trichome evolution.</title>
        <authorList>
            <person name="Zhong Y."/>
            <person name="Wu W."/>
            <person name="Sun C."/>
            <person name="Zou P."/>
            <person name="Liu Y."/>
            <person name="Dai S."/>
            <person name="Zhou R."/>
        </authorList>
    </citation>
    <scope>NUCLEOTIDE SEQUENCE [LARGE SCALE GENOMIC DNA]</scope>
</reference>
<evidence type="ECO:0000313" key="1">
    <source>
        <dbReference type="EMBL" id="KAI4330444.1"/>
    </source>
</evidence>
<gene>
    <name evidence="1" type="ORF">MLD38_028734</name>
</gene>
<comment type="caution">
    <text evidence="1">The sequence shown here is derived from an EMBL/GenBank/DDBJ whole genome shotgun (WGS) entry which is preliminary data.</text>
</comment>
<evidence type="ECO:0000313" key="2">
    <source>
        <dbReference type="Proteomes" id="UP001057402"/>
    </source>
</evidence>
<organism evidence="1 2">
    <name type="scientific">Melastoma candidum</name>
    <dbReference type="NCBI Taxonomy" id="119954"/>
    <lineage>
        <taxon>Eukaryota</taxon>
        <taxon>Viridiplantae</taxon>
        <taxon>Streptophyta</taxon>
        <taxon>Embryophyta</taxon>
        <taxon>Tracheophyta</taxon>
        <taxon>Spermatophyta</taxon>
        <taxon>Magnoliopsida</taxon>
        <taxon>eudicotyledons</taxon>
        <taxon>Gunneridae</taxon>
        <taxon>Pentapetalae</taxon>
        <taxon>rosids</taxon>
        <taxon>malvids</taxon>
        <taxon>Myrtales</taxon>
        <taxon>Melastomataceae</taxon>
        <taxon>Melastomatoideae</taxon>
        <taxon>Melastomateae</taxon>
        <taxon>Melastoma</taxon>
    </lineage>
</organism>
<accession>A0ACB9N441</accession>
<dbReference type="EMBL" id="CM042887">
    <property type="protein sequence ID" value="KAI4330444.1"/>
    <property type="molecule type" value="Genomic_DNA"/>
</dbReference>
<dbReference type="Proteomes" id="UP001057402">
    <property type="component" value="Chromosome 8"/>
</dbReference>
<name>A0ACB9N441_9MYRT</name>
<proteinExistence type="predicted"/>
<keyword evidence="2" id="KW-1185">Reference proteome</keyword>
<sequence>MPFNEENPSVKPQKKKSYKKKATLAVQSPENGALVFQQSQGPPAKMVKKGLKRMAKTDVPPPLHQRERSASDSLADSSASGDEYRALRRQYLLMEEESFRLGNQLRELETEVMMLEDEKHELLDELVVFEGLVSPSELRNQGLL</sequence>